<reference evidence="3 4" key="1">
    <citation type="submission" date="2016-10" db="EMBL/GenBank/DDBJ databases">
        <authorList>
            <person name="de Groot N.N."/>
        </authorList>
    </citation>
    <scope>NUCLEOTIDE SEQUENCE [LARGE SCALE GENOMIC DNA]</scope>
    <source>
        <strain evidence="3 4">D31d</strain>
    </source>
</reference>
<dbReference type="Pfam" id="PF08401">
    <property type="entry name" value="ArdcN"/>
    <property type="match status" value="1"/>
</dbReference>
<dbReference type="GO" id="GO:0003697">
    <property type="term" value="F:single-stranded DNA binding"/>
    <property type="evidence" value="ECO:0007669"/>
    <property type="project" value="InterPro"/>
</dbReference>
<dbReference type="EMBL" id="FNRF01000001">
    <property type="protein sequence ID" value="SEA03468.1"/>
    <property type="molecule type" value="Genomic_DNA"/>
</dbReference>
<feature type="domain" description="N-terminal" evidence="1">
    <location>
        <begin position="21"/>
        <end position="147"/>
    </location>
</feature>
<gene>
    <name evidence="3" type="ORF">SAMN05216462_0387</name>
</gene>
<dbReference type="RefSeq" id="WP_074759989.1">
    <property type="nucleotide sequence ID" value="NZ_FNRF01000001.1"/>
</dbReference>
<sequence>MQNGKNYHKHSDSKPQTQLAIEKFADMMIARMEEMKESHWKKGWIDGTGGYGLPQNIASGTLNGGNSFFLQLDTAMNGYKMPLYMTFLQAQNMGLRINKGAESMPVIFWDMLYKDQNGKKVDRSDIDMMTKEERNALTSTPILRVYKEFNVDQTNLAEVNPEKYAKLQERFKAPELRDDKGMYVNAAIDRMLQRQEWLCPVQFDQMAPGASFSPSKDRIVIPMKSQFNISSTPEEIYKDGMEYYSTFLHEATHSTGTPERLNRVKGKQFGDKQYGHEEYVAEMTAAVVGNSLGFDKRILDNNTAYIQGWIQNLKENPKIILSILSDVNKASNMLLEEIDKQKIALGETTILNRKGTNLEPAGANFENAAIVKQKNGEFAARASLNGTELEMKPVAREIGIRYFSLPEGKEKERLLTTTLNSSYAADISKLTQHQTRGYKVG</sequence>
<dbReference type="InterPro" id="IPR041459">
    <property type="entry name" value="MPTase-PolyVal"/>
</dbReference>
<evidence type="ECO:0000313" key="3">
    <source>
        <dbReference type="EMBL" id="SEA03468.1"/>
    </source>
</evidence>
<evidence type="ECO:0000259" key="1">
    <source>
        <dbReference type="Pfam" id="PF08401"/>
    </source>
</evidence>
<dbReference type="Proteomes" id="UP000182257">
    <property type="component" value="Unassembled WGS sequence"/>
</dbReference>
<evidence type="ECO:0000313" key="4">
    <source>
        <dbReference type="Proteomes" id="UP000182257"/>
    </source>
</evidence>
<protein>
    <submittedName>
        <fullName evidence="3">Antirestriction protein ArdC</fullName>
    </submittedName>
</protein>
<feature type="domain" description="Polyvalent protein metallopeptidase" evidence="2">
    <location>
        <begin position="202"/>
        <end position="322"/>
    </location>
</feature>
<dbReference type="InterPro" id="IPR013610">
    <property type="entry name" value="ArdC_N"/>
</dbReference>
<proteinExistence type="predicted"/>
<dbReference type="Pfam" id="PF18818">
    <property type="entry name" value="MPTase-PolyVal"/>
    <property type="match status" value="1"/>
</dbReference>
<dbReference type="AlphaFoldDB" id="A0A1H3XY55"/>
<dbReference type="OrthoDB" id="9792687at2"/>
<name>A0A1H3XY55_XYLRU</name>
<accession>A0A1H3XY55</accession>
<organism evidence="3 4">
    <name type="scientific">Xylanibacter ruminicola</name>
    <name type="common">Prevotella ruminicola</name>
    <dbReference type="NCBI Taxonomy" id="839"/>
    <lineage>
        <taxon>Bacteria</taxon>
        <taxon>Pseudomonadati</taxon>
        <taxon>Bacteroidota</taxon>
        <taxon>Bacteroidia</taxon>
        <taxon>Bacteroidales</taxon>
        <taxon>Prevotellaceae</taxon>
        <taxon>Xylanibacter</taxon>
    </lineage>
</organism>
<evidence type="ECO:0000259" key="2">
    <source>
        <dbReference type="Pfam" id="PF18818"/>
    </source>
</evidence>